<accession>A0A8J5SVI4</accession>
<keyword evidence="4" id="KW-1185">Reference proteome</keyword>
<sequence>MQLYANQIKKKKDLKRNGKFSDQNATCLFLSNAFSAAVNGQFHHPALPTFTLATVVVGYDRRHVYRRRRPQRRDGCHHDHRLPPRGPVVLRGSRSRRAPAHRLATPPRAPAAPPRPTSSSSASAISFGSLLAILFILCIIRRCTFVAWRMSFYRRKDSRAADEAAPPGSACKKRSAGLDVNAIAALPEFT</sequence>
<name>A0A8J5SVI4_ZIZPA</name>
<keyword evidence="2" id="KW-1133">Transmembrane helix</keyword>
<feature type="transmembrane region" description="Helical" evidence="2">
    <location>
        <begin position="124"/>
        <end position="148"/>
    </location>
</feature>
<dbReference type="Proteomes" id="UP000729402">
    <property type="component" value="Unassembled WGS sequence"/>
</dbReference>
<reference evidence="3" key="1">
    <citation type="journal article" date="2021" name="bioRxiv">
        <title>Whole Genome Assembly and Annotation of Northern Wild Rice, Zizania palustris L., Supports a Whole Genome Duplication in the Zizania Genus.</title>
        <authorList>
            <person name="Haas M."/>
            <person name="Kono T."/>
            <person name="Macchietto M."/>
            <person name="Millas R."/>
            <person name="McGilp L."/>
            <person name="Shao M."/>
            <person name="Duquette J."/>
            <person name="Hirsch C.N."/>
            <person name="Kimball J."/>
        </authorList>
    </citation>
    <scope>NUCLEOTIDE SEQUENCE</scope>
    <source>
        <tissue evidence="3">Fresh leaf tissue</tissue>
    </source>
</reference>
<evidence type="ECO:0000313" key="3">
    <source>
        <dbReference type="EMBL" id="KAG8067480.1"/>
    </source>
</evidence>
<evidence type="ECO:0000256" key="1">
    <source>
        <dbReference type="SAM" id="MobiDB-lite"/>
    </source>
</evidence>
<organism evidence="3 4">
    <name type="scientific">Zizania palustris</name>
    <name type="common">Northern wild rice</name>
    <dbReference type="NCBI Taxonomy" id="103762"/>
    <lineage>
        <taxon>Eukaryota</taxon>
        <taxon>Viridiplantae</taxon>
        <taxon>Streptophyta</taxon>
        <taxon>Embryophyta</taxon>
        <taxon>Tracheophyta</taxon>
        <taxon>Spermatophyta</taxon>
        <taxon>Magnoliopsida</taxon>
        <taxon>Liliopsida</taxon>
        <taxon>Poales</taxon>
        <taxon>Poaceae</taxon>
        <taxon>BOP clade</taxon>
        <taxon>Oryzoideae</taxon>
        <taxon>Oryzeae</taxon>
        <taxon>Zizaniinae</taxon>
        <taxon>Zizania</taxon>
    </lineage>
</organism>
<feature type="compositionally biased region" description="Pro residues" evidence="1">
    <location>
        <begin position="107"/>
        <end position="116"/>
    </location>
</feature>
<reference evidence="3" key="2">
    <citation type="submission" date="2021-02" db="EMBL/GenBank/DDBJ databases">
        <authorList>
            <person name="Kimball J.A."/>
            <person name="Haas M.W."/>
            <person name="Macchietto M."/>
            <person name="Kono T."/>
            <person name="Duquette J."/>
            <person name="Shao M."/>
        </authorList>
    </citation>
    <scope>NUCLEOTIDE SEQUENCE</scope>
    <source>
        <tissue evidence="3">Fresh leaf tissue</tissue>
    </source>
</reference>
<feature type="region of interest" description="Disordered" evidence="1">
    <location>
        <begin position="68"/>
        <end position="118"/>
    </location>
</feature>
<evidence type="ECO:0000313" key="4">
    <source>
        <dbReference type="Proteomes" id="UP000729402"/>
    </source>
</evidence>
<dbReference type="EMBL" id="JAAALK010000284">
    <property type="protein sequence ID" value="KAG8067480.1"/>
    <property type="molecule type" value="Genomic_DNA"/>
</dbReference>
<protein>
    <submittedName>
        <fullName evidence="3">Uncharacterized protein</fullName>
    </submittedName>
</protein>
<dbReference type="AlphaFoldDB" id="A0A8J5SVI4"/>
<comment type="caution">
    <text evidence="3">The sequence shown here is derived from an EMBL/GenBank/DDBJ whole genome shotgun (WGS) entry which is preliminary data.</text>
</comment>
<evidence type="ECO:0000256" key="2">
    <source>
        <dbReference type="SAM" id="Phobius"/>
    </source>
</evidence>
<keyword evidence="2" id="KW-0812">Transmembrane</keyword>
<proteinExistence type="predicted"/>
<gene>
    <name evidence="3" type="ORF">GUJ93_ZPchr0005g16231</name>
</gene>
<keyword evidence="2" id="KW-0472">Membrane</keyword>